<dbReference type="OrthoDB" id="7875218at2"/>
<gene>
    <name evidence="1" type="ORF">SAMN05421850_101275</name>
</gene>
<accession>A0A1G8GY93</accession>
<reference evidence="1 2" key="1">
    <citation type="submission" date="2016-10" db="EMBL/GenBank/DDBJ databases">
        <authorList>
            <person name="de Groot N.N."/>
        </authorList>
    </citation>
    <scope>NUCLEOTIDE SEQUENCE [LARGE SCALE GENOMIC DNA]</scope>
    <source>
        <strain evidence="1 2">DSM 28010</strain>
    </source>
</reference>
<keyword evidence="2" id="KW-1185">Reference proteome</keyword>
<dbReference type="EMBL" id="FNEB01000001">
    <property type="protein sequence ID" value="SDH99372.1"/>
    <property type="molecule type" value="Genomic_DNA"/>
</dbReference>
<evidence type="ECO:0000313" key="2">
    <source>
        <dbReference type="Proteomes" id="UP000199340"/>
    </source>
</evidence>
<proteinExistence type="predicted"/>
<evidence type="ECO:0000313" key="1">
    <source>
        <dbReference type="EMBL" id="SDH99372.1"/>
    </source>
</evidence>
<dbReference type="STRING" id="490829.SAMN05421850_101275"/>
<dbReference type="RefSeq" id="WP_090025752.1">
    <property type="nucleotide sequence ID" value="NZ_FNEB01000001.1"/>
</dbReference>
<dbReference type="InterPro" id="IPR045516">
    <property type="entry name" value="DUF6477"/>
</dbReference>
<name>A0A1G8GY93_9RHOB</name>
<protein>
    <submittedName>
        <fullName evidence="1">Uncharacterized protein</fullName>
    </submittedName>
</protein>
<dbReference type="AlphaFoldDB" id="A0A1G8GY93"/>
<organism evidence="1 2">
    <name type="scientific">Lutimaribacter saemankumensis</name>
    <dbReference type="NCBI Taxonomy" id="490829"/>
    <lineage>
        <taxon>Bacteria</taxon>
        <taxon>Pseudomonadati</taxon>
        <taxon>Pseudomonadota</taxon>
        <taxon>Alphaproteobacteria</taxon>
        <taxon>Rhodobacterales</taxon>
        <taxon>Roseobacteraceae</taxon>
        <taxon>Lutimaribacter</taxon>
    </lineage>
</organism>
<dbReference type="Proteomes" id="UP000199340">
    <property type="component" value="Unassembled WGS sequence"/>
</dbReference>
<dbReference type="Pfam" id="PF20083">
    <property type="entry name" value="DUF6477"/>
    <property type="match status" value="1"/>
</dbReference>
<sequence length="101" mass="11369">MQDITTMLHQLHRPRLLLRAARLGVKEYRRDAHLRPLLKCATLPVSGAALMSLMEMEQEIDTARREGNAGYSPMRHVSVLIAMMGEARLIRASHPVVSGLR</sequence>